<dbReference type="Proteomes" id="UP000838878">
    <property type="component" value="Chromosome 11"/>
</dbReference>
<feature type="region of interest" description="Disordered" evidence="1">
    <location>
        <begin position="1"/>
        <end position="38"/>
    </location>
</feature>
<dbReference type="AlphaFoldDB" id="A0A8J9U977"/>
<sequence length="95" mass="10884">MKVHHNEAINTRAYPGSDGQSSRAKPAKYAMASPQSGESKRSATYMRIATWNIGSLTGRSQELAEIHRRSINICCIQEIKWKGSKSWKRYLRPRY</sequence>
<dbReference type="EMBL" id="OV170231">
    <property type="protein sequence ID" value="CAH0716166.1"/>
    <property type="molecule type" value="Genomic_DNA"/>
</dbReference>
<dbReference type="InterPro" id="IPR036691">
    <property type="entry name" value="Endo/exonu/phosph_ase_sf"/>
</dbReference>
<gene>
    <name evidence="2" type="ORF">BINO364_LOCUS2986</name>
</gene>
<evidence type="ECO:0000256" key="1">
    <source>
        <dbReference type="SAM" id="MobiDB-lite"/>
    </source>
</evidence>
<dbReference type="OrthoDB" id="418748at2759"/>
<evidence type="ECO:0008006" key="4">
    <source>
        <dbReference type="Google" id="ProtNLM"/>
    </source>
</evidence>
<feature type="non-terminal residue" evidence="2">
    <location>
        <position position="95"/>
    </location>
</feature>
<name>A0A8J9U977_9NEOP</name>
<accession>A0A8J9U977</accession>
<dbReference type="SUPFAM" id="SSF56219">
    <property type="entry name" value="DNase I-like"/>
    <property type="match status" value="1"/>
</dbReference>
<keyword evidence="3" id="KW-1185">Reference proteome</keyword>
<organism evidence="2 3">
    <name type="scientific">Brenthis ino</name>
    <name type="common">lesser marbled fritillary</name>
    <dbReference type="NCBI Taxonomy" id="405034"/>
    <lineage>
        <taxon>Eukaryota</taxon>
        <taxon>Metazoa</taxon>
        <taxon>Ecdysozoa</taxon>
        <taxon>Arthropoda</taxon>
        <taxon>Hexapoda</taxon>
        <taxon>Insecta</taxon>
        <taxon>Pterygota</taxon>
        <taxon>Neoptera</taxon>
        <taxon>Endopterygota</taxon>
        <taxon>Lepidoptera</taxon>
        <taxon>Glossata</taxon>
        <taxon>Ditrysia</taxon>
        <taxon>Papilionoidea</taxon>
        <taxon>Nymphalidae</taxon>
        <taxon>Heliconiinae</taxon>
        <taxon>Argynnini</taxon>
        <taxon>Brenthis</taxon>
    </lineage>
</organism>
<reference evidence="2" key="1">
    <citation type="submission" date="2021-12" db="EMBL/GenBank/DDBJ databases">
        <authorList>
            <person name="Martin H S."/>
        </authorList>
    </citation>
    <scope>NUCLEOTIDE SEQUENCE</scope>
</reference>
<evidence type="ECO:0000313" key="2">
    <source>
        <dbReference type="EMBL" id="CAH0716166.1"/>
    </source>
</evidence>
<proteinExistence type="predicted"/>
<protein>
    <recommendedName>
        <fullName evidence="4">Endonuclease/exonuclease/phosphatase domain-containing protein</fullName>
    </recommendedName>
</protein>
<dbReference type="Gene3D" id="3.60.10.10">
    <property type="entry name" value="Endonuclease/exonuclease/phosphatase"/>
    <property type="match status" value="1"/>
</dbReference>
<evidence type="ECO:0000313" key="3">
    <source>
        <dbReference type="Proteomes" id="UP000838878"/>
    </source>
</evidence>